<evidence type="ECO:0000313" key="1">
    <source>
        <dbReference type="EMBL" id="RYC10466.1"/>
    </source>
</evidence>
<protein>
    <recommendedName>
        <fullName evidence="3">WXG100 family type VII secretion target</fullName>
    </recommendedName>
</protein>
<dbReference type="Gene3D" id="1.10.287.1060">
    <property type="entry name" value="ESAT-6-like"/>
    <property type="match status" value="1"/>
</dbReference>
<dbReference type="AlphaFoldDB" id="A0A4Q2SWF2"/>
<organism evidence="1 2">
    <name type="scientific">Nocardioides zhouii</name>
    <dbReference type="NCBI Taxonomy" id="1168729"/>
    <lineage>
        <taxon>Bacteria</taxon>
        <taxon>Bacillati</taxon>
        <taxon>Actinomycetota</taxon>
        <taxon>Actinomycetes</taxon>
        <taxon>Propionibacteriales</taxon>
        <taxon>Nocardioidaceae</taxon>
        <taxon>Nocardioides</taxon>
    </lineage>
</organism>
<evidence type="ECO:0008006" key="3">
    <source>
        <dbReference type="Google" id="ProtNLM"/>
    </source>
</evidence>
<reference evidence="1 2" key="1">
    <citation type="submission" date="2019-01" db="EMBL/GenBank/DDBJ databases">
        <title>Novel species of Nocardioides.</title>
        <authorList>
            <person name="Liu Q."/>
            <person name="X Y.-H."/>
        </authorList>
    </citation>
    <scope>NUCLEOTIDE SEQUENCE [LARGE SCALE GENOMIC DNA]</scope>
    <source>
        <strain evidence="1 2">HLT2-9</strain>
    </source>
</reference>
<dbReference type="Pfam" id="PF06013">
    <property type="entry name" value="WXG100"/>
    <property type="match status" value="1"/>
</dbReference>
<dbReference type="InterPro" id="IPR036689">
    <property type="entry name" value="ESAT-6-like_sf"/>
</dbReference>
<accession>A0A4Q2SWF2</accession>
<comment type="caution">
    <text evidence="1">The sequence shown here is derived from an EMBL/GenBank/DDBJ whole genome shotgun (WGS) entry which is preliminary data.</text>
</comment>
<proteinExistence type="predicted"/>
<dbReference type="Proteomes" id="UP000291101">
    <property type="component" value="Unassembled WGS sequence"/>
</dbReference>
<keyword evidence="2" id="KW-1185">Reference proteome</keyword>
<dbReference type="RefSeq" id="WP_129427336.1">
    <property type="nucleotide sequence ID" value="NZ_SDWV01000012.1"/>
</dbReference>
<dbReference type="InterPro" id="IPR010310">
    <property type="entry name" value="T7SS_ESAT-6-like"/>
</dbReference>
<dbReference type="SUPFAM" id="SSF140453">
    <property type="entry name" value="EsxAB dimer-like"/>
    <property type="match status" value="1"/>
</dbReference>
<evidence type="ECO:0000313" key="2">
    <source>
        <dbReference type="Proteomes" id="UP000291101"/>
    </source>
</evidence>
<sequence>MTSFDVDLGELRAALAELAACQRDLVGIAAEIDQAQTRLQDDWTGRAADAQVLSYASWRDGCAAMVTALAGLRAIAGAADDSYSRAASANVEMWRQVSA</sequence>
<name>A0A4Q2SWF2_9ACTN</name>
<dbReference type="OrthoDB" id="4380842at2"/>
<dbReference type="EMBL" id="SDWV01000012">
    <property type="protein sequence ID" value="RYC10466.1"/>
    <property type="molecule type" value="Genomic_DNA"/>
</dbReference>
<gene>
    <name evidence="1" type="ORF">EUA94_13150</name>
</gene>